<accession>A0A8B9EU28</accession>
<dbReference type="PANTHER" id="PTHR28617:SF1">
    <property type="entry name" value="CILIA- AND FLAGELLA-ASSOCIATED PROTEIN 77"/>
    <property type="match status" value="1"/>
</dbReference>
<evidence type="ECO:0000313" key="1">
    <source>
        <dbReference type="Ensembl" id="ENSACDP00005026663.1"/>
    </source>
</evidence>
<reference evidence="1" key="2">
    <citation type="submission" date="2025-09" db="UniProtKB">
        <authorList>
            <consortium name="Ensembl"/>
        </authorList>
    </citation>
    <scope>IDENTIFICATION</scope>
</reference>
<evidence type="ECO:0000313" key="2">
    <source>
        <dbReference type="Proteomes" id="UP000694521"/>
    </source>
</evidence>
<dbReference type="AlphaFoldDB" id="A0A8B9EU28"/>
<dbReference type="Proteomes" id="UP000694521">
    <property type="component" value="Unplaced"/>
</dbReference>
<dbReference type="Ensembl" id="ENSACDT00005031790.1">
    <property type="protein sequence ID" value="ENSACDP00005026663.1"/>
    <property type="gene ID" value="ENSACDG00005019278.1"/>
</dbReference>
<reference evidence="1" key="1">
    <citation type="submission" date="2025-08" db="UniProtKB">
        <authorList>
            <consortium name="Ensembl"/>
        </authorList>
    </citation>
    <scope>IDENTIFICATION</scope>
</reference>
<dbReference type="PANTHER" id="PTHR28617">
    <property type="entry name" value="CILIA- AND FLAGELLA-ASSOCIATED PROTEIN 77"/>
    <property type="match status" value="1"/>
</dbReference>
<dbReference type="InterPro" id="IPR029147">
    <property type="entry name" value="CFAP77"/>
</dbReference>
<keyword evidence="2" id="KW-1185">Reference proteome</keyword>
<organism evidence="1 2">
    <name type="scientific">Anser cygnoides</name>
    <name type="common">Swan goose</name>
    <dbReference type="NCBI Taxonomy" id="8845"/>
    <lineage>
        <taxon>Eukaryota</taxon>
        <taxon>Metazoa</taxon>
        <taxon>Chordata</taxon>
        <taxon>Craniata</taxon>
        <taxon>Vertebrata</taxon>
        <taxon>Euteleostomi</taxon>
        <taxon>Archelosauria</taxon>
        <taxon>Archosauria</taxon>
        <taxon>Dinosauria</taxon>
        <taxon>Saurischia</taxon>
        <taxon>Theropoda</taxon>
        <taxon>Coelurosauria</taxon>
        <taxon>Aves</taxon>
        <taxon>Neognathae</taxon>
        <taxon>Galloanserae</taxon>
        <taxon>Anseriformes</taxon>
        <taxon>Anatidae</taxon>
        <taxon>Anserinae</taxon>
        <taxon>Anser</taxon>
    </lineage>
</organism>
<dbReference type="Pfam" id="PF14825">
    <property type="entry name" value="CFAP77"/>
    <property type="match status" value="1"/>
</dbReference>
<protein>
    <submittedName>
        <fullName evidence="1">Cilia and flagella associated protein 77</fullName>
    </submittedName>
</protein>
<name>A0A8B9EU28_ANSCY</name>
<proteinExistence type="predicted"/>
<sequence length="318" mass="36687">MAGGGGGWAPRRPLCLAEVEAGSENERLGVARDSMLRNPLILKAELGKPQRNCYTLPGFDFSYGLYIERTDGGVPEAIGHWNTIKPRTGLTQNMPRDFITMNRGALKAGYTTAREFNLYYKAKDIRRKDDEYSRFKRSPPKVPADMTYGIPARPSTPFFDVLQHKYKELWMEQQRALTAAQRVEKKKVISSHPVHQCICLGFFVHHSSHIFMFSPLTFSRSREGNQHREVKRGINFVVFCLYFEHLLYFFDVFCCILNIFSRPSTPFFDVLQHKYKELWMEQQRALTAAQRVEKKKVIVLQQHCCLLPGMNSPCPTPQ</sequence>